<gene>
    <name evidence="1" type="ORF">FRACYDRAFT_224968</name>
</gene>
<dbReference type="KEGG" id="fcy:FRACYDRAFT_224968"/>
<dbReference type="AlphaFoldDB" id="A0A1E7FKV1"/>
<accession>A0A1E7FKV1</accession>
<protein>
    <submittedName>
        <fullName evidence="1">Uncharacterized protein</fullName>
    </submittedName>
</protein>
<sequence length="62" mass="7022">MPYKGIIWRYYQRGSGSRNTRYGGNQYRGSDSDKNEVLDVIDHYDNKLSNNKLSGCAAISTS</sequence>
<dbReference type="Proteomes" id="UP000095751">
    <property type="component" value="Unassembled WGS sequence"/>
</dbReference>
<name>A0A1E7FKV1_9STRA</name>
<evidence type="ECO:0000313" key="1">
    <source>
        <dbReference type="EMBL" id="OEU18776.1"/>
    </source>
</evidence>
<keyword evidence="2" id="KW-1185">Reference proteome</keyword>
<organism evidence="1 2">
    <name type="scientific">Fragilariopsis cylindrus CCMP1102</name>
    <dbReference type="NCBI Taxonomy" id="635003"/>
    <lineage>
        <taxon>Eukaryota</taxon>
        <taxon>Sar</taxon>
        <taxon>Stramenopiles</taxon>
        <taxon>Ochrophyta</taxon>
        <taxon>Bacillariophyta</taxon>
        <taxon>Bacillariophyceae</taxon>
        <taxon>Bacillariophycidae</taxon>
        <taxon>Bacillariales</taxon>
        <taxon>Bacillariaceae</taxon>
        <taxon>Fragilariopsis</taxon>
    </lineage>
</organism>
<dbReference type="EMBL" id="KV784356">
    <property type="protein sequence ID" value="OEU18776.1"/>
    <property type="molecule type" value="Genomic_DNA"/>
</dbReference>
<reference evidence="1 2" key="1">
    <citation type="submission" date="2016-09" db="EMBL/GenBank/DDBJ databases">
        <title>Extensive genetic diversity and differential bi-allelic expression allows diatom success in the polar Southern Ocean.</title>
        <authorList>
            <consortium name="DOE Joint Genome Institute"/>
            <person name="Mock T."/>
            <person name="Otillar R.P."/>
            <person name="Strauss J."/>
            <person name="Dupont C."/>
            <person name="Frickenhaus S."/>
            <person name="Maumus F."/>
            <person name="Mcmullan M."/>
            <person name="Sanges R."/>
            <person name="Schmutz J."/>
            <person name="Toseland A."/>
            <person name="Valas R."/>
            <person name="Veluchamy A."/>
            <person name="Ward B.J."/>
            <person name="Allen A."/>
            <person name="Barry K."/>
            <person name="Falciatore A."/>
            <person name="Ferrante M."/>
            <person name="Fortunato A.E."/>
            <person name="Gloeckner G."/>
            <person name="Gruber A."/>
            <person name="Hipkin R."/>
            <person name="Janech M."/>
            <person name="Kroth P."/>
            <person name="Leese F."/>
            <person name="Lindquist E."/>
            <person name="Lyon B.R."/>
            <person name="Martin J."/>
            <person name="Mayer C."/>
            <person name="Parker M."/>
            <person name="Quesneville H."/>
            <person name="Raymond J."/>
            <person name="Uhlig C."/>
            <person name="Valentin K.U."/>
            <person name="Worden A.Z."/>
            <person name="Armbrust E.V."/>
            <person name="Bowler C."/>
            <person name="Green B."/>
            <person name="Moulton V."/>
            <person name="Van Oosterhout C."/>
            <person name="Grigoriev I."/>
        </authorList>
    </citation>
    <scope>NUCLEOTIDE SEQUENCE [LARGE SCALE GENOMIC DNA]</scope>
    <source>
        <strain evidence="1 2">CCMP1102</strain>
    </source>
</reference>
<proteinExistence type="predicted"/>
<evidence type="ECO:0000313" key="2">
    <source>
        <dbReference type="Proteomes" id="UP000095751"/>
    </source>
</evidence>
<dbReference type="InParanoid" id="A0A1E7FKV1"/>